<evidence type="ECO:0000256" key="5">
    <source>
        <dbReference type="ARBA" id="ARBA00022553"/>
    </source>
</evidence>
<reference evidence="15" key="1">
    <citation type="journal article" date="2019" name="Int. J. Syst. Evol. Microbiol.">
        <title>The Global Catalogue of Microorganisms (GCM) 10K type strain sequencing project: providing services to taxonomists for standard genome sequencing and annotation.</title>
        <authorList>
            <consortium name="The Broad Institute Genomics Platform"/>
            <consortium name="The Broad Institute Genome Sequencing Center for Infectious Disease"/>
            <person name="Wu L."/>
            <person name="Ma J."/>
        </authorList>
    </citation>
    <scope>NUCLEOTIDE SEQUENCE [LARGE SCALE GENOMIC DNA]</scope>
    <source>
        <strain evidence="15">CGMCC 1.12471</strain>
    </source>
</reference>
<feature type="transmembrane region" description="Helical" evidence="12">
    <location>
        <begin position="181"/>
        <end position="200"/>
    </location>
</feature>
<protein>
    <submittedName>
        <fullName evidence="14">PTS transporter subunit EIIC</fullName>
    </submittedName>
</protein>
<dbReference type="InterPro" id="IPR003352">
    <property type="entry name" value="PTS_EIIC"/>
</dbReference>
<dbReference type="RefSeq" id="WP_377932826.1">
    <property type="nucleotide sequence ID" value="NZ_JBHUEA010000006.1"/>
</dbReference>
<evidence type="ECO:0000256" key="12">
    <source>
        <dbReference type="SAM" id="Phobius"/>
    </source>
</evidence>
<feature type="transmembrane region" description="Helical" evidence="12">
    <location>
        <begin position="103"/>
        <end position="123"/>
    </location>
</feature>
<dbReference type="PANTHER" id="PTHR30181:SF2">
    <property type="entry name" value="PTS SYSTEM MANNITOL-SPECIFIC EIICBA COMPONENT"/>
    <property type="match status" value="1"/>
</dbReference>
<evidence type="ECO:0000259" key="13">
    <source>
        <dbReference type="PROSITE" id="PS51104"/>
    </source>
</evidence>
<feature type="transmembrane region" description="Helical" evidence="12">
    <location>
        <begin position="143"/>
        <end position="160"/>
    </location>
</feature>
<keyword evidence="5" id="KW-0597">Phosphoprotein</keyword>
<feature type="domain" description="PTS EIIC type-2" evidence="13">
    <location>
        <begin position="20"/>
        <end position="393"/>
    </location>
</feature>
<organism evidence="14 15">
    <name type="scientific">Amnibacterium endophyticum</name>
    <dbReference type="NCBI Taxonomy" id="2109337"/>
    <lineage>
        <taxon>Bacteria</taxon>
        <taxon>Bacillati</taxon>
        <taxon>Actinomycetota</taxon>
        <taxon>Actinomycetes</taxon>
        <taxon>Micrococcales</taxon>
        <taxon>Microbacteriaceae</taxon>
        <taxon>Amnibacterium</taxon>
    </lineage>
</organism>
<evidence type="ECO:0000256" key="6">
    <source>
        <dbReference type="ARBA" id="ARBA00022597"/>
    </source>
</evidence>
<keyword evidence="9 12" id="KW-0812">Transmembrane</keyword>
<feature type="transmembrane region" description="Helical" evidence="12">
    <location>
        <begin position="359"/>
        <end position="383"/>
    </location>
</feature>
<evidence type="ECO:0000256" key="9">
    <source>
        <dbReference type="ARBA" id="ARBA00022692"/>
    </source>
</evidence>
<keyword evidence="8" id="KW-0598">Phosphotransferase system</keyword>
<dbReference type="EMBL" id="JBHUEA010000006">
    <property type="protein sequence ID" value="MFD1720989.1"/>
    <property type="molecule type" value="Genomic_DNA"/>
</dbReference>
<evidence type="ECO:0000256" key="8">
    <source>
        <dbReference type="ARBA" id="ARBA00022683"/>
    </source>
</evidence>
<evidence type="ECO:0000256" key="3">
    <source>
        <dbReference type="ARBA" id="ARBA00022448"/>
    </source>
</evidence>
<dbReference type="PANTHER" id="PTHR30181">
    <property type="entry name" value="MANNITOL PERMEASE IIC COMPONENT"/>
    <property type="match status" value="1"/>
</dbReference>
<accession>A0ABW4LG43</accession>
<evidence type="ECO:0000256" key="4">
    <source>
        <dbReference type="ARBA" id="ARBA00022475"/>
    </source>
</evidence>
<comment type="function">
    <text evidence="1">The phosphoenolpyruvate-dependent sugar phosphotransferase system (sugar PTS), a major carbohydrate active transport system, catalyzes the phosphorylation of incoming sugar substrates concomitantly with their translocation across the cell membrane. The enzyme II CmtAB PTS system is involved in D-mannitol transport.</text>
</comment>
<evidence type="ECO:0000256" key="2">
    <source>
        <dbReference type="ARBA" id="ARBA00004651"/>
    </source>
</evidence>
<keyword evidence="4" id="KW-1003">Cell membrane</keyword>
<feature type="transmembrane region" description="Helical" evidence="12">
    <location>
        <begin position="306"/>
        <end position="324"/>
    </location>
</feature>
<gene>
    <name evidence="14" type="ORF">ACFSBI_05460</name>
</gene>
<dbReference type="InterPro" id="IPR013014">
    <property type="entry name" value="PTS_EIIC_2"/>
</dbReference>
<evidence type="ECO:0000313" key="14">
    <source>
        <dbReference type="EMBL" id="MFD1720989.1"/>
    </source>
</evidence>
<keyword evidence="15" id="KW-1185">Reference proteome</keyword>
<proteinExistence type="predicted"/>
<evidence type="ECO:0000256" key="11">
    <source>
        <dbReference type="ARBA" id="ARBA00023136"/>
    </source>
</evidence>
<comment type="subcellular location">
    <subcellularLocation>
        <location evidence="2">Cell membrane</location>
        <topology evidence="2">Multi-pass membrane protein</topology>
    </subcellularLocation>
</comment>
<feature type="transmembrane region" description="Helical" evidence="12">
    <location>
        <begin position="269"/>
        <end position="286"/>
    </location>
</feature>
<evidence type="ECO:0000256" key="10">
    <source>
        <dbReference type="ARBA" id="ARBA00022989"/>
    </source>
</evidence>
<keyword evidence="3" id="KW-0813">Transport</keyword>
<keyword evidence="7" id="KW-0808">Transferase</keyword>
<keyword evidence="6" id="KW-0762">Sugar transport</keyword>
<dbReference type="Pfam" id="PF02378">
    <property type="entry name" value="PTS_EIIC"/>
    <property type="match status" value="1"/>
</dbReference>
<evidence type="ECO:0000313" key="15">
    <source>
        <dbReference type="Proteomes" id="UP001597347"/>
    </source>
</evidence>
<comment type="caution">
    <text evidence="14">The sequence shown here is derived from an EMBL/GenBank/DDBJ whole genome shotgun (WGS) entry which is preliminary data.</text>
</comment>
<sequence>MSAFTPTVTGSGPRAAIQRFGAFLAGMIMPNLGAFIAWGLITAITIPNGWINLIARGVGAIPQDGTVAFAAQVSTVVGPIIVFLLPILIGYTGGRQVHGQRGAVVGAIATMGAVVAPVALGLVPPFSTGIKAPADITGLGPNFLAGLIMGPLAAVVLKAWDKLVDGKLASGFEMLVDNFSAGIIGGIMAIIGIYILGPVINFINGGLGAIVDVLVESRLLPLASIIVEPAKVLFLNNAIGNGVLVPLGIQQAGTSGGTSILFMIESNPGPGLGILTAMLLFGPLAVRPTVPSAMIVHFLGGIHEIYFPYVLMKPILVIAAILGGGMGVLTFVLLGGGLLAAASPGSIIAYLLVSAPSTIVPNLIGILVSAIVAFIVGALLLGFGRNEKVAMDLDEANERNAQNKGRKTAVAGG</sequence>
<dbReference type="InterPro" id="IPR050893">
    <property type="entry name" value="Sugar_PTS"/>
</dbReference>
<dbReference type="PROSITE" id="PS51104">
    <property type="entry name" value="PTS_EIIC_TYPE_2"/>
    <property type="match status" value="1"/>
</dbReference>
<evidence type="ECO:0000256" key="1">
    <source>
        <dbReference type="ARBA" id="ARBA00002434"/>
    </source>
</evidence>
<feature type="transmembrane region" description="Helical" evidence="12">
    <location>
        <begin position="20"/>
        <end position="46"/>
    </location>
</feature>
<keyword evidence="11 12" id="KW-0472">Membrane</keyword>
<name>A0ABW4LG43_9MICO</name>
<feature type="transmembrane region" description="Helical" evidence="12">
    <location>
        <begin position="66"/>
        <end position="91"/>
    </location>
</feature>
<keyword evidence="10 12" id="KW-1133">Transmembrane helix</keyword>
<dbReference type="Proteomes" id="UP001597347">
    <property type="component" value="Unassembled WGS sequence"/>
</dbReference>
<feature type="transmembrane region" description="Helical" evidence="12">
    <location>
        <begin position="331"/>
        <end position="353"/>
    </location>
</feature>
<evidence type="ECO:0000256" key="7">
    <source>
        <dbReference type="ARBA" id="ARBA00022679"/>
    </source>
</evidence>